<protein>
    <submittedName>
        <fullName evidence="5">Ribosome-associated translation inhibitor RaiA</fullName>
    </submittedName>
</protein>
<dbReference type="GeneID" id="93550395"/>
<gene>
    <name evidence="5" type="primary">raiA</name>
    <name evidence="5" type="ORF">C9I88_19465</name>
    <name evidence="6" type="ORF">C9J52_18390</name>
</gene>
<comment type="similarity">
    <text evidence="3">Belongs to the HPF/YfiA ribosome-associated protein family. YfiA subfamily.</text>
</comment>
<dbReference type="NCBIfam" id="TIGR00741">
    <property type="entry name" value="yfiA"/>
    <property type="match status" value="1"/>
</dbReference>
<proteinExistence type="inferred from homology"/>
<dbReference type="InterPro" id="IPR003489">
    <property type="entry name" value="RHF/RaiA"/>
</dbReference>
<dbReference type="GO" id="GO:0022627">
    <property type="term" value="C:cytosolic small ribosomal subunit"/>
    <property type="evidence" value="ECO:0007669"/>
    <property type="project" value="TreeGrafter"/>
</dbReference>
<keyword evidence="1" id="KW-0810">Translation regulation</keyword>
<evidence type="ECO:0000313" key="6">
    <source>
        <dbReference type="EMBL" id="PSW92407.1"/>
    </source>
</evidence>
<keyword evidence="2" id="KW-0346">Stress response</keyword>
<dbReference type="RefSeq" id="WP_045038600.1">
    <property type="nucleotide sequence ID" value="NZ_CAMQYU010000055.1"/>
</dbReference>
<evidence type="ECO:0000256" key="2">
    <source>
        <dbReference type="ARBA" id="ARBA00023016"/>
    </source>
</evidence>
<name>A0A0D8P5P7_9GAMM</name>
<dbReference type="Pfam" id="PF02482">
    <property type="entry name" value="Ribosomal_S30AE"/>
    <property type="match status" value="1"/>
</dbReference>
<dbReference type="Gene3D" id="3.30.160.100">
    <property type="entry name" value="Ribosome hibernation promotion factor-like"/>
    <property type="match status" value="1"/>
</dbReference>
<dbReference type="GO" id="GO:0045900">
    <property type="term" value="P:negative regulation of translational elongation"/>
    <property type="evidence" value="ECO:0007669"/>
    <property type="project" value="TreeGrafter"/>
</dbReference>
<feature type="compositionally biased region" description="Basic residues" evidence="4">
    <location>
        <begin position="87"/>
        <end position="98"/>
    </location>
</feature>
<feature type="region of interest" description="Disordered" evidence="4">
    <location>
        <begin position="86"/>
        <end position="124"/>
    </location>
</feature>
<evidence type="ECO:0000313" key="5">
    <source>
        <dbReference type="EMBL" id="PSV88868.1"/>
    </source>
</evidence>
<sequence>MTLEITGKNIDITPAIRERFEFKFDKLEKLQVPLIKKHIMISKEPNKLFKIEASIGIAGGQLVASAEHEDLFGAITELYQKLDRQLKKQAHKPNARRASHSEKPTQAEAEDTAEYDDEVEFDEA</sequence>
<evidence type="ECO:0000313" key="8">
    <source>
        <dbReference type="Proteomes" id="UP000241954"/>
    </source>
</evidence>
<keyword evidence="7" id="KW-1185">Reference proteome</keyword>
<dbReference type="EMBL" id="PYOP01000043">
    <property type="protein sequence ID" value="PSW92407.1"/>
    <property type="molecule type" value="Genomic_DNA"/>
</dbReference>
<feature type="compositionally biased region" description="Acidic residues" evidence="4">
    <location>
        <begin position="108"/>
        <end position="124"/>
    </location>
</feature>
<dbReference type="Proteomes" id="UP000241190">
    <property type="component" value="Unassembled WGS sequence"/>
</dbReference>
<dbReference type="Proteomes" id="UP000241954">
    <property type="component" value="Unassembled WGS sequence"/>
</dbReference>
<evidence type="ECO:0000256" key="1">
    <source>
        <dbReference type="ARBA" id="ARBA00022845"/>
    </source>
</evidence>
<dbReference type="PANTHER" id="PTHR33231:SF3">
    <property type="entry name" value="RIBOSOME-ASSOCIATED INHIBITOR A"/>
    <property type="match status" value="1"/>
</dbReference>
<comment type="caution">
    <text evidence="5">The sequence shown here is derived from an EMBL/GenBank/DDBJ whole genome shotgun (WGS) entry which is preliminary data.</text>
</comment>
<dbReference type="STRING" id="56192.UB38_10495"/>
<dbReference type="SUPFAM" id="SSF69754">
    <property type="entry name" value="Ribosome binding protein Y (YfiA homologue)"/>
    <property type="match status" value="1"/>
</dbReference>
<accession>A0A0D8P5P7</accession>
<reference evidence="5 8" key="1">
    <citation type="submission" date="2018-01" db="EMBL/GenBank/DDBJ databases">
        <title>Whole genome sequencing of Histamine producing bacteria.</title>
        <authorList>
            <person name="Butler K."/>
        </authorList>
    </citation>
    <scope>NUCLEOTIDE SEQUENCE [LARGE SCALE GENOMIC DNA]</scope>
    <source>
        <strain evidence="6 7">ATCC 51761</strain>
        <strain evidence="5 8">NCIMB 13481</strain>
    </source>
</reference>
<dbReference type="OrthoDB" id="9795980at2"/>
<dbReference type="AlphaFoldDB" id="A0A0D8P5P7"/>
<dbReference type="GO" id="GO:0043024">
    <property type="term" value="F:ribosomal small subunit binding"/>
    <property type="evidence" value="ECO:0007669"/>
    <property type="project" value="TreeGrafter"/>
</dbReference>
<dbReference type="EMBL" id="PYLW01000037">
    <property type="protein sequence ID" value="PSV88868.1"/>
    <property type="molecule type" value="Genomic_DNA"/>
</dbReference>
<dbReference type="InterPro" id="IPR036567">
    <property type="entry name" value="RHF-like"/>
</dbReference>
<dbReference type="InterPro" id="IPR050574">
    <property type="entry name" value="HPF/YfiA_ribosome-assoc"/>
</dbReference>
<organism evidence="5 8">
    <name type="scientific">Photobacterium iliopiscarium</name>
    <dbReference type="NCBI Taxonomy" id="56192"/>
    <lineage>
        <taxon>Bacteria</taxon>
        <taxon>Pseudomonadati</taxon>
        <taxon>Pseudomonadota</taxon>
        <taxon>Gammaproteobacteria</taxon>
        <taxon>Vibrionales</taxon>
        <taxon>Vibrionaceae</taxon>
        <taxon>Photobacterium</taxon>
    </lineage>
</organism>
<evidence type="ECO:0000256" key="3">
    <source>
        <dbReference type="ARBA" id="ARBA00038431"/>
    </source>
</evidence>
<dbReference type="PANTHER" id="PTHR33231">
    <property type="entry name" value="30S RIBOSOMAL PROTEIN"/>
    <property type="match status" value="1"/>
</dbReference>
<evidence type="ECO:0000313" key="7">
    <source>
        <dbReference type="Proteomes" id="UP000241190"/>
    </source>
</evidence>
<dbReference type="CDD" id="cd00552">
    <property type="entry name" value="RaiA"/>
    <property type="match status" value="1"/>
</dbReference>
<evidence type="ECO:0000256" key="4">
    <source>
        <dbReference type="SAM" id="MobiDB-lite"/>
    </source>
</evidence>